<dbReference type="Pfam" id="PF13480">
    <property type="entry name" value="Acetyltransf_6"/>
    <property type="match status" value="1"/>
</dbReference>
<gene>
    <name evidence="2" type="ORF">GRX01_03200</name>
</gene>
<dbReference type="PANTHER" id="PTHR36174">
    <property type="entry name" value="LIPID II:GLYCINE GLYCYLTRANSFERASE"/>
    <property type="match status" value="1"/>
</dbReference>
<evidence type="ECO:0000313" key="3">
    <source>
        <dbReference type="Proteomes" id="UP000437065"/>
    </source>
</evidence>
<reference evidence="2 3" key="1">
    <citation type="submission" date="2019-12" db="EMBL/GenBank/DDBJ databases">
        <title>Isolation and characterization of three novel carbon monoxide-oxidizing members of Halobacteria from salione crusts and soils.</title>
        <authorList>
            <person name="Myers M.R."/>
            <person name="King G.M."/>
        </authorList>
    </citation>
    <scope>NUCLEOTIDE SEQUENCE [LARGE SCALE GENOMIC DNA]</scope>
    <source>
        <strain evidence="2 3">WSA2</strain>
    </source>
</reference>
<dbReference type="Gene3D" id="3.40.630.30">
    <property type="match status" value="1"/>
</dbReference>
<dbReference type="EMBL" id="WUUS01000002">
    <property type="protein sequence ID" value="MXR40363.1"/>
    <property type="molecule type" value="Genomic_DNA"/>
</dbReference>
<protein>
    <submittedName>
        <fullName evidence="2">GNAT family N-acetyltransferase</fullName>
    </submittedName>
</protein>
<dbReference type="RefSeq" id="WP_159663411.1">
    <property type="nucleotide sequence ID" value="NZ_WUUS01000002.1"/>
</dbReference>
<dbReference type="SUPFAM" id="SSF55729">
    <property type="entry name" value="Acyl-CoA N-acyltransferases (Nat)"/>
    <property type="match status" value="1"/>
</dbReference>
<comment type="caution">
    <text evidence="2">The sequence shown here is derived from an EMBL/GenBank/DDBJ whole genome shotgun (WGS) entry which is preliminary data.</text>
</comment>
<name>A0A6B0SUS9_9EURY</name>
<organism evidence="2 3">
    <name type="scientific">Halobaculum saliterrae</name>
    <dbReference type="NCBI Taxonomy" id="2073113"/>
    <lineage>
        <taxon>Archaea</taxon>
        <taxon>Methanobacteriati</taxon>
        <taxon>Methanobacteriota</taxon>
        <taxon>Stenosarchaea group</taxon>
        <taxon>Halobacteria</taxon>
        <taxon>Halobacteriales</taxon>
        <taxon>Haloferacaceae</taxon>
        <taxon>Halobaculum</taxon>
    </lineage>
</organism>
<dbReference type="Proteomes" id="UP000437065">
    <property type="component" value="Unassembled WGS sequence"/>
</dbReference>
<keyword evidence="2" id="KW-0808">Transferase</keyword>
<dbReference type="AlphaFoldDB" id="A0A6B0SUS9"/>
<dbReference type="InterPro" id="IPR050644">
    <property type="entry name" value="PG_Glycine_Bridge_Synth"/>
</dbReference>
<accession>A0A6B0SUS9</accession>
<dbReference type="OrthoDB" id="140543at2157"/>
<dbReference type="InterPro" id="IPR038740">
    <property type="entry name" value="BioF2-like_GNAT_dom"/>
</dbReference>
<dbReference type="GO" id="GO:0016740">
    <property type="term" value="F:transferase activity"/>
    <property type="evidence" value="ECO:0007669"/>
    <property type="project" value="UniProtKB-KW"/>
</dbReference>
<evidence type="ECO:0000259" key="1">
    <source>
        <dbReference type="Pfam" id="PF13480"/>
    </source>
</evidence>
<dbReference type="PANTHER" id="PTHR36174:SF1">
    <property type="entry name" value="LIPID II:GLYCINE GLYCYLTRANSFERASE"/>
    <property type="match status" value="1"/>
</dbReference>
<keyword evidence="3" id="KW-1185">Reference proteome</keyword>
<evidence type="ECO:0000313" key="2">
    <source>
        <dbReference type="EMBL" id="MXR40363.1"/>
    </source>
</evidence>
<sequence length="335" mass="37695">MEIRRISLEEWKEALPNDGFEVFHTPEALEALEAHARGEMRLYGGYKGEQPIGLAPVFVREQAFGTAALSPPPGFGIPRLGPLVMPTSPKQRKRERVNGRFTEGLLEEIDVDASTTVFRMVCPTSYADPRPFRWSSLSVEPTFTYHLQIDEDTDALLRSFSKSLRREIRDADDADCSFEVGDRADVRRIFEQARDRYAEQDRDFSLTWPYVRDLTDALSAVDRCRPYVVRDGDGDFVSGIVVLYSDDAAYFWLGGAIATLDGTTVNSALHWRIVRDIAADEPRASVDTYDLMGANTERICQYKSKFGADLVPYYTVESAGAGMRAAKTAYRLMGR</sequence>
<dbReference type="InterPro" id="IPR016181">
    <property type="entry name" value="Acyl_CoA_acyltransferase"/>
</dbReference>
<proteinExistence type="predicted"/>
<feature type="domain" description="BioF2-like acetyltransferase" evidence="1">
    <location>
        <begin position="158"/>
        <end position="303"/>
    </location>
</feature>